<gene>
    <name evidence="1" type="ORF">L2E82_42588</name>
</gene>
<protein>
    <submittedName>
        <fullName evidence="1">Uncharacterized protein</fullName>
    </submittedName>
</protein>
<dbReference type="Proteomes" id="UP001055811">
    <property type="component" value="Linkage Group LG08"/>
</dbReference>
<organism evidence="1 2">
    <name type="scientific">Cichorium intybus</name>
    <name type="common">Chicory</name>
    <dbReference type="NCBI Taxonomy" id="13427"/>
    <lineage>
        <taxon>Eukaryota</taxon>
        <taxon>Viridiplantae</taxon>
        <taxon>Streptophyta</taxon>
        <taxon>Embryophyta</taxon>
        <taxon>Tracheophyta</taxon>
        <taxon>Spermatophyta</taxon>
        <taxon>Magnoliopsida</taxon>
        <taxon>eudicotyledons</taxon>
        <taxon>Gunneridae</taxon>
        <taxon>Pentapetalae</taxon>
        <taxon>asterids</taxon>
        <taxon>campanulids</taxon>
        <taxon>Asterales</taxon>
        <taxon>Asteraceae</taxon>
        <taxon>Cichorioideae</taxon>
        <taxon>Cichorieae</taxon>
        <taxon>Cichoriinae</taxon>
        <taxon>Cichorium</taxon>
    </lineage>
</organism>
<sequence length="220" mass="24688">MKTKFFMCMRPPVIETEDGDYKKVSPTIGSSYSTGSSKTSGRRNRDLLQRKRVAAETYIRQLSVKSNTNSFSGNISEGKSENPVEKNPQKAQKTSSPVSEIDKSIFFSGEKSVSSRKPSMISSAKVRGGPESNSGLYLMVSSMFFTMFLGKFFGILCTLILLCSLYPHRKDDEYNGHRSINVVANSPENGSREDYKKRVIMEGLLERRSHNRESIKILSL</sequence>
<accession>A0ACB8ZMJ1</accession>
<keyword evidence="2" id="KW-1185">Reference proteome</keyword>
<name>A0ACB8ZMJ1_CICIN</name>
<comment type="caution">
    <text evidence="1">The sequence shown here is derived from an EMBL/GenBank/DDBJ whole genome shotgun (WGS) entry which is preliminary data.</text>
</comment>
<reference evidence="2" key="1">
    <citation type="journal article" date="2022" name="Mol. Ecol. Resour.">
        <title>The genomes of chicory, endive, great burdock and yacon provide insights into Asteraceae palaeo-polyploidization history and plant inulin production.</title>
        <authorList>
            <person name="Fan W."/>
            <person name="Wang S."/>
            <person name="Wang H."/>
            <person name="Wang A."/>
            <person name="Jiang F."/>
            <person name="Liu H."/>
            <person name="Zhao H."/>
            <person name="Xu D."/>
            <person name="Zhang Y."/>
        </authorList>
    </citation>
    <scope>NUCLEOTIDE SEQUENCE [LARGE SCALE GENOMIC DNA]</scope>
    <source>
        <strain evidence="2">cv. Punajuju</strain>
    </source>
</reference>
<proteinExistence type="predicted"/>
<dbReference type="EMBL" id="CM042016">
    <property type="protein sequence ID" value="KAI3698772.1"/>
    <property type="molecule type" value="Genomic_DNA"/>
</dbReference>
<reference evidence="1 2" key="2">
    <citation type="journal article" date="2022" name="Mol. Ecol. Resour.">
        <title>The genomes of chicory, endive, great burdock and yacon provide insights into Asteraceae paleo-polyploidization history and plant inulin production.</title>
        <authorList>
            <person name="Fan W."/>
            <person name="Wang S."/>
            <person name="Wang H."/>
            <person name="Wang A."/>
            <person name="Jiang F."/>
            <person name="Liu H."/>
            <person name="Zhao H."/>
            <person name="Xu D."/>
            <person name="Zhang Y."/>
        </authorList>
    </citation>
    <scope>NUCLEOTIDE SEQUENCE [LARGE SCALE GENOMIC DNA]</scope>
    <source>
        <strain evidence="2">cv. Punajuju</strain>
        <tissue evidence="1">Leaves</tissue>
    </source>
</reference>
<evidence type="ECO:0000313" key="1">
    <source>
        <dbReference type="EMBL" id="KAI3698772.1"/>
    </source>
</evidence>
<evidence type="ECO:0000313" key="2">
    <source>
        <dbReference type="Proteomes" id="UP001055811"/>
    </source>
</evidence>